<organism evidence="2 3">
    <name type="scientific">Cirrhinus molitorella</name>
    <name type="common">mud carp</name>
    <dbReference type="NCBI Taxonomy" id="172907"/>
    <lineage>
        <taxon>Eukaryota</taxon>
        <taxon>Metazoa</taxon>
        <taxon>Chordata</taxon>
        <taxon>Craniata</taxon>
        <taxon>Vertebrata</taxon>
        <taxon>Euteleostomi</taxon>
        <taxon>Actinopterygii</taxon>
        <taxon>Neopterygii</taxon>
        <taxon>Teleostei</taxon>
        <taxon>Ostariophysi</taxon>
        <taxon>Cypriniformes</taxon>
        <taxon>Cyprinidae</taxon>
        <taxon>Labeoninae</taxon>
        <taxon>Labeonini</taxon>
        <taxon>Cirrhinus</taxon>
    </lineage>
</organism>
<dbReference type="Gene3D" id="2.100.10.20">
    <property type="entry name" value="Vitelline membrane outer layer protein I (VOMI)"/>
    <property type="match status" value="2"/>
</dbReference>
<evidence type="ECO:0000256" key="1">
    <source>
        <dbReference type="SAM" id="SignalP"/>
    </source>
</evidence>
<dbReference type="PANTHER" id="PTHR18841:SF0">
    <property type="entry name" value="VITELLINE MEMBRANE OUTER LAYER 1 HOMOLOG A-RELATED"/>
    <property type="match status" value="1"/>
</dbReference>
<reference evidence="2" key="1">
    <citation type="submission" date="2023-08" db="EMBL/GenBank/DDBJ databases">
        <title>Chromosome-level Genome Assembly of mud carp (Cirrhinus molitorella).</title>
        <authorList>
            <person name="Liu H."/>
        </authorList>
    </citation>
    <scope>NUCLEOTIDE SEQUENCE</scope>
    <source>
        <strain evidence="2">Prfri</strain>
        <tissue evidence="2">Muscle</tissue>
    </source>
</reference>
<comment type="caution">
    <text evidence="2">The sequence shown here is derived from an EMBL/GenBank/DDBJ whole genome shotgun (WGS) entry which is preliminary data.</text>
</comment>
<keyword evidence="3" id="KW-1185">Reference proteome</keyword>
<protein>
    <submittedName>
        <fullName evidence="2">Uncharacterized protein</fullName>
    </submittedName>
</protein>
<gene>
    <name evidence="2" type="ORF">Q8A67_022123</name>
</gene>
<feature type="chain" id="PRO_5041718998" evidence="1">
    <location>
        <begin position="24"/>
        <end position="394"/>
    </location>
</feature>
<accession>A0AA88P170</accession>
<dbReference type="PANTHER" id="PTHR18841">
    <property type="entry name" value="VITELLINE MEMBRANE OUTER LAYER PROTEIN I-RELATED"/>
    <property type="match status" value="1"/>
</dbReference>
<dbReference type="AlphaFoldDB" id="A0AA88P170"/>
<dbReference type="Pfam" id="PF03762">
    <property type="entry name" value="VOMI"/>
    <property type="match status" value="2"/>
</dbReference>
<keyword evidence="1" id="KW-0732">Signal</keyword>
<dbReference type="Proteomes" id="UP001187343">
    <property type="component" value="Unassembled WGS sequence"/>
</dbReference>
<dbReference type="CDD" id="cd00220">
    <property type="entry name" value="VMO-I"/>
    <property type="match status" value="2"/>
</dbReference>
<dbReference type="SUPFAM" id="SSF51092">
    <property type="entry name" value="Vitelline membrane outer protein-I (VMO-I)"/>
    <property type="match status" value="2"/>
</dbReference>
<dbReference type="InterPro" id="IPR036706">
    <property type="entry name" value="VOMI_sf"/>
</dbReference>
<dbReference type="EMBL" id="JAUYZG010000022">
    <property type="protein sequence ID" value="KAK2872226.1"/>
    <property type="molecule type" value="Genomic_DNA"/>
</dbReference>
<evidence type="ECO:0000313" key="2">
    <source>
        <dbReference type="EMBL" id="KAK2872226.1"/>
    </source>
</evidence>
<name>A0AA88P170_9TELE</name>
<sequence>MHHFISMMFSLLVIIGLQVSVESAGIRPERSFDRHYSSELMVQNGGGWGSWGDREMCPTGTYAAGFSLKVEDPIDGDDTALNGIRLHCVDLSKALSHSYHNYASVRSDVGSWGRWTEIKWCPSGFLTAFQLRVEKPQGKGDDTAANNIIFKCSRGSVLEGRGTSWGDWGGWSQTCEGTGICGIMTRIEEPQGNGDDTALNDYVIAGGRFERSISRPFRSLLTVHNGMRWGSWGQKEMCPTGMYATGFSLKVAGMWESLLVGDNTALNGIRLHCINPSKSSSGPYEDYATVQSDVGSWGKWSDIKWCSSGFLTSFQLRVEPYQGTWDDTAANNIRFNCSGKTEMVQGSGMSWGEWGDWSETCGGKGICGIETMVEQPQGVGDDTALNDVRMYCCD</sequence>
<proteinExistence type="predicted"/>
<dbReference type="GO" id="GO:0005615">
    <property type="term" value="C:extracellular space"/>
    <property type="evidence" value="ECO:0007669"/>
    <property type="project" value="TreeGrafter"/>
</dbReference>
<feature type="signal peptide" evidence="1">
    <location>
        <begin position="1"/>
        <end position="23"/>
    </location>
</feature>
<evidence type="ECO:0000313" key="3">
    <source>
        <dbReference type="Proteomes" id="UP001187343"/>
    </source>
</evidence>
<dbReference type="InterPro" id="IPR005515">
    <property type="entry name" value="VOMI"/>
</dbReference>